<dbReference type="Proteomes" id="UP000642070">
    <property type="component" value="Unassembled WGS sequence"/>
</dbReference>
<reference evidence="2" key="2">
    <citation type="submission" date="2020-09" db="EMBL/GenBank/DDBJ databases">
        <authorList>
            <person name="Sun Q."/>
            <person name="Ohkuma M."/>
        </authorList>
    </citation>
    <scope>NUCLEOTIDE SEQUENCE</scope>
    <source>
        <strain evidence="2">JCM 19831</strain>
    </source>
</reference>
<evidence type="ECO:0000259" key="1">
    <source>
        <dbReference type="Pfam" id="PF13466"/>
    </source>
</evidence>
<dbReference type="Pfam" id="PF13466">
    <property type="entry name" value="STAS_2"/>
    <property type="match status" value="1"/>
</dbReference>
<protein>
    <recommendedName>
        <fullName evidence="1">MlaB-like STAS domain-containing protein</fullName>
    </recommendedName>
</protein>
<dbReference type="AlphaFoldDB" id="A0A917TW40"/>
<name>A0A917TW40_9ACTN</name>
<gene>
    <name evidence="2" type="ORF">GCM10007977_047780</name>
</gene>
<dbReference type="EMBL" id="BMPI01000023">
    <property type="protein sequence ID" value="GGM40777.1"/>
    <property type="molecule type" value="Genomic_DNA"/>
</dbReference>
<comment type="caution">
    <text evidence="2">The sequence shown here is derived from an EMBL/GenBank/DDBJ whole genome shotgun (WGS) entry which is preliminary data.</text>
</comment>
<keyword evidence="3" id="KW-1185">Reference proteome</keyword>
<evidence type="ECO:0000313" key="3">
    <source>
        <dbReference type="Proteomes" id="UP000642070"/>
    </source>
</evidence>
<organism evidence="2 3">
    <name type="scientific">Dactylosporangium sucinum</name>
    <dbReference type="NCBI Taxonomy" id="1424081"/>
    <lineage>
        <taxon>Bacteria</taxon>
        <taxon>Bacillati</taxon>
        <taxon>Actinomycetota</taxon>
        <taxon>Actinomycetes</taxon>
        <taxon>Micromonosporales</taxon>
        <taxon>Micromonosporaceae</taxon>
        <taxon>Dactylosporangium</taxon>
    </lineage>
</organism>
<sequence>MEISLALGPVVARSDIGGLCAGLAERLRGGPGGTVVCDVARVARPDVVTVEALARLRLTARRLGWRLVVTGAGPALVELAGLLGLVEVVREAEKWEQPGGVQEVVDAGDPPA</sequence>
<feature type="domain" description="MlaB-like STAS" evidence="1">
    <location>
        <begin position="10"/>
        <end position="85"/>
    </location>
</feature>
<proteinExistence type="predicted"/>
<evidence type="ECO:0000313" key="2">
    <source>
        <dbReference type="EMBL" id="GGM40777.1"/>
    </source>
</evidence>
<dbReference type="InterPro" id="IPR036513">
    <property type="entry name" value="STAS_dom_sf"/>
</dbReference>
<accession>A0A917TW40</accession>
<dbReference type="SUPFAM" id="SSF52091">
    <property type="entry name" value="SpoIIaa-like"/>
    <property type="match status" value="1"/>
</dbReference>
<reference evidence="2" key="1">
    <citation type="journal article" date="2014" name="Int. J. Syst. Evol. Microbiol.">
        <title>Complete genome sequence of Corynebacterium casei LMG S-19264T (=DSM 44701T), isolated from a smear-ripened cheese.</title>
        <authorList>
            <consortium name="US DOE Joint Genome Institute (JGI-PGF)"/>
            <person name="Walter F."/>
            <person name="Albersmeier A."/>
            <person name="Kalinowski J."/>
            <person name="Ruckert C."/>
        </authorList>
    </citation>
    <scope>NUCLEOTIDE SEQUENCE</scope>
    <source>
        <strain evidence="2">JCM 19831</strain>
    </source>
</reference>
<dbReference type="Gene3D" id="3.30.750.24">
    <property type="entry name" value="STAS domain"/>
    <property type="match status" value="1"/>
</dbReference>
<dbReference type="InterPro" id="IPR058548">
    <property type="entry name" value="MlaB-like_STAS"/>
</dbReference>